<protein>
    <submittedName>
        <fullName evidence="1">Uncharacterized protein</fullName>
    </submittedName>
</protein>
<accession>A0ACB7SKA9</accession>
<evidence type="ECO:0000313" key="2">
    <source>
        <dbReference type="Proteomes" id="UP000821845"/>
    </source>
</evidence>
<name>A0ACB7SKA9_HYAAI</name>
<reference evidence="1" key="1">
    <citation type="submission" date="2020-05" db="EMBL/GenBank/DDBJ databases">
        <title>Large-scale comparative analyses of tick genomes elucidate their genetic diversity and vector capacities.</title>
        <authorList>
            <person name="Jia N."/>
            <person name="Wang J."/>
            <person name="Shi W."/>
            <person name="Du L."/>
            <person name="Sun Y."/>
            <person name="Zhan W."/>
            <person name="Jiang J."/>
            <person name="Wang Q."/>
            <person name="Zhang B."/>
            <person name="Ji P."/>
            <person name="Sakyi L.B."/>
            <person name="Cui X."/>
            <person name="Yuan T."/>
            <person name="Jiang B."/>
            <person name="Yang W."/>
            <person name="Lam T.T.-Y."/>
            <person name="Chang Q."/>
            <person name="Ding S."/>
            <person name="Wang X."/>
            <person name="Zhu J."/>
            <person name="Ruan X."/>
            <person name="Zhao L."/>
            <person name="Wei J."/>
            <person name="Que T."/>
            <person name="Du C."/>
            <person name="Cheng J."/>
            <person name="Dai P."/>
            <person name="Han X."/>
            <person name="Huang E."/>
            <person name="Gao Y."/>
            <person name="Liu J."/>
            <person name="Shao H."/>
            <person name="Ye R."/>
            <person name="Li L."/>
            <person name="Wei W."/>
            <person name="Wang X."/>
            <person name="Wang C."/>
            <person name="Yang T."/>
            <person name="Huo Q."/>
            <person name="Li W."/>
            <person name="Guo W."/>
            <person name="Chen H."/>
            <person name="Zhou L."/>
            <person name="Ni X."/>
            <person name="Tian J."/>
            <person name="Zhou Y."/>
            <person name="Sheng Y."/>
            <person name="Liu T."/>
            <person name="Pan Y."/>
            <person name="Xia L."/>
            <person name="Li J."/>
            <person name="Zhao F."/>
            <person name="Cao W."/>
        </authorList>
    </citation>
    <scope>NUCLEOTIDE SEQUENCE</scope>
    <source>
        <strain evidence="1">Hyas-2018</strain>
    </source>
</reference>
<sequence length="303" mass="32999">MKRILKFPPLDELALLQGLARVRRSFSRRRSPRVGSKSPVSPVSPASPASPPASSATESSAATSFVKELTATTAEASEMSAATTTSDISVAGEEGEAVGYYQPMGSKVTKIMMVLMIVLYSMIWGAPLISEIDDMEKEDAADPKSAIFSFACKGFWLTLLVFLIRCIESYTIAVDVRSWDEQRGYNIHMWIRTYIRYSVPTFGLKMLMILFVLYVYGVALASCVQTCMVLLNKKTIFRTMELQDMPIIPLAHFVPADYSTGSATYATCAPALAVAKTTTSGVATSAKASTTTYAFATTTRTDT</sequence>
<evidence type="ECO:0000313" key="1">
    <source>
        <dbReference type="EMBL" id="KAH6935401.1"/>
    </source>
</evidence>
<organism evidence="1 2">
    <name type="scientific">Hyalomma asiaticum</name>
    <name type="common">Tick</name>
    <dbReference type="NCBI Taxonomy" id="266040"/>
    <lineage>
        <taxon>Eukaryota</taxon>
        <taxon>Metazoa</taxon>
        <taxon>Ecdysozoa</taxon>
        <taxon>Arthropoda</taxon>
        <taxon>Chelicerata</taxon>
        <taxon>Arachnida</taxon>
        <taxon>Acari</taxon>
        <taxon>Parasitiformes</taxon>
        <taxon>Ixodida</taxon>
        <taxon>Ixodoidea</taxon>
        <taxon>Ixodidae</taxon>
        <taxon>Hyalomminae</taxon>
        <taxon>Hyalomma</taxon>
    </lineage>
</organism>
<comment type="caution">
    <text evidence="1">The sequence shown here is derived from an EMBL/GenBank/DDBJ whole genome shotgun (WGS) entry which is preliminary data.</text>
</comment>
<dbReference type="Proteomes" id="UP000821845">
    <property type="component" value="Chromosome 3"/>
</dbReference>
<gene>
    <name evidence="1" type="ORF">HPB50_005561</name>
</gene>
<proteinExistence type="predicted"/>
<dbReference type="EMBL" id="CM023483">
    <property type="protein sequence ID" value="KAH6935401.1"/>
    <property type="molecule type" value="Genomic_DNA"/>
</dbReference>
<keyword evidence="2" id="KW-1185">Reference proteome</keyword>